<protein>
    <submittedName>
        <fullName evidence="2">Uncharacterized protein</fullName>
    </submittedName>
</protein>
<feature type="region of interest" description="Disordered" evidence="1">
    <location>
        <begin position="1"/>
        <end position="91"/>
    </location>
</feature>
<dbReference type="Proteomes" id="UP001152607">
    <property type="component" value="Unassembled WGS sequence"/>
</dbReference>
<evidence type="ECO:0000313" key="3">
    <source>
        <dbReference type="Proteomes" id="UP001152607"/>
    </source>
</evidence>
<name>A0A9W4XSJ8_9PLEO</name>
<proteinExistence type="predicted"/>
<feature type="compositionally biased region" description="Low complexity" evidence="1">
    <location>
        <begin position="62"/>
        <end position="77"/>
    </location>
</feature>
<dbReference type="OrthoDB" id="3778676at2759"/>
<evidence type="ECO:0000256" key="1">
    <source>
        <dbReference type="SAM" id="MobiDB-lite"/>
    </source>
</evidence>
<feature type="compositionally biased region" description="Basic and acidic residues" evidence="1">
    <location>
        <begin position="44"/>
        <end position="56"/>
    </location>
</feature>
<feature type="region of interest" description="Disordered" evidence="1">
    <location>
        <begin position="111"/>
        <end position="134"/>
    </location>
</feature>
<reference evidence="2" key="1">
    <citation type="submission" date="2023-01" db="EMBL/GenBank/DDBJ databases">
        <authorList>
            <person name="Van Ghelder C."/>
            <person name="Rancurel C."/>
        </authorList>
    </citation>
    <scope>NUCLEOTIDE SEQUENCE</scope>
    <source>
        <strain evidence="2">CNCM I-4278</strain>
    </source>
</reference>
<accession>A0A9W4XSJ8</accession>
<keyword evidence="3" id="KW-1185">Reference proteome</keyword>
<organism evidence="2 3">
    <name type="scientific">Periconia digitata</name>
    <dbReference type="NCBI Taxonomy" id="1303443"/>
    <lineage>
        <taxon>Eukaryota</taxon>
        <taxon>Fungi</taxon>
        <taxon>Dikarya</taxon>
        <taxon>Ascomycota</taxon>
        <taxon>Pezizomycotina</taxon>
        <taxon>Dothideomycetes</taxon>
        <taxon>Pleosporomycetidae</taxon>
        <taxon>Pleosporales</taxon>
        <taxon>Massarineae</taxon>
        <taxon>Periconiaceae</taxon>
        <taxon>Periconia</taxon>
    </lineage>
</organism>
<evidence type="ECO:0000313" key="2">
    <source>
        <dbReference type="EMBL" id="CAI6339095.1"/>
    </source>
</evidence>
<comment type="caution">
    <text evidence="2">The sequence shown here is derived from an EMBL/GenBank/DDBJ whole genome shotgun (WGS) entry which is preliminary data.</text>
</comment>
<gene>
    <name evidence="2" type="ORF">PDIGIT_LOCUS12237</name>
</gene>
<dbReference type="AlphaFoldDB" id="A0A9W4XSJ8"/>
<dbReference type="EMBL" id="CAOQHR010000008">
    <property type="protein sequence ID" value="CAI6339095.1"/>
    <property type="molecule type" value="Genomic_DNA"/>
</dbReference>
<sequence>MPEKDVRMLGANLPPFNADGAVSPTYEDPPLYTPPSPRVSRRNKILDAIRKPFDSSHHHHSSSSSSIPTPEISTSTTAPHKGKECKERSPALQDAIIRMEARKALTIAKMEQEGKDTSILSGRRADQVRNPLRG</sequence>